<gene>
    <name evidence="1" type="ORF">JCM21531_3751</name>
</gene>
<dbReference type="EMBL" id="BAVR01000057">
    <property type="protein sequence ID" value="GAE90164.1"/>
    <property type="molecule type" value="Genomic_DNA"/>
</dbReference>
<organism evidence="1 2">
    <name type="scientific">Acetivibrio straminisolvens JCM 21531</name>
    <dbReference type="NCBI Taxonomy" id="1294263"/>
    <lineage>
        <taxon>Bacteria</taxon>
        <taxon>Bacillati</taxon>
        <taxon>Bacillota</taxon>
        <taxon>Clostridia</taxon>
        <taxon>Eubacteriales</taxon>
        <taxon>Oscillospiraceae</taxon>
        <taxon>Acetivibrio</taxon>
    </lineage>
</organism>
<comment type="caution">
    <text evidence="1">The sequence shown here is derived from an EMBL/GenBank/DDBJ whole genome shotgun (WGS) entry which is preliminary data.</text>
</comment>
<dbReference type="AlphaFoldDB" id="W4VBN8"/>
<sequence>MITRKPTLDMLEEWKSIWKQYKDILKPNRKSGKELIEYLQNKYILTEIDEKRAADIIIYNVTMNEVYAEKLPAGKTPIPRAFYLENAGNGEIFYRDENKDPNSIWSGDITRIFVGIDEVTGFFTVEGSTMLWDEICAFQGLDEKDLQNFACVAQYINALKRFDLLKDILPD</sequence>
<evidence type="ECO:0000313" key="1">
    <source>
        <dbReference type="EMBL" id="GAE90164.1"/>
    </source>
</evidence>
<dbReference type="STRING" id="1294263.JCM21531_3751"/>
<dbReference type="OrthoDB" id="1550767at2"/>
<protein>
    <submittedName>
        <fullName evidence="1">Uncharacterized protein</fullName>
    </submittedName>
</protein>
<dbReference type="Proteomes" id="UP000019109">
    <property type="component" value="Unassembled WGS sequence"/>
</dbReference>
<dbReference type="RefSeq" id="WP_038290713.1">
    <property type="nucleotide sequence ID" value="NZ_BAVR01000057.1"/>
</dbReference>
<keyword evidence="2" id="KW-1185">Reference proteome</keyword>
<proteinExistence type="predicted"/>
<accession>W4VBN8</accession>
<reference evidence="1" key="1">
    <citation type="journal article" date="2014" name="Genome Announc.">
        <title>Draft Genome Sequence of Clostridium straminisolvens Strain JCM 21531T, Isolated from a Cellulose-Degrading Bacterial Community.</title>
        <authorList>
            <person name="Yuki M."/>
            <person name="Oshima K."/>
            <person name="Suda W."/>
            <person name="Sakamoto M."/>
            <person name="Kitamura K."/>
            <person name="Iida T."/>
            <person name="Hattori M."/>
            <person name="Ohkuma M."/>
        </authorList>
    </citation>
    <scope>NUCLEOTIDE SEQUENCE [LARGE SCALE GENOMIC DNA]</scope>
    <source>
        <strain evidence="1">JCM 21531</strain>
    </source>
</reference>
<evidence type="ECO:0000313" key="2">
    <source>
        <dbReference type="Proteomes" id="UP000019109"/>
    </source>
</evidence>
<name>W4VBN8_9FIRM</name>